<dbReference type="Pfam" id="PF13639">
    <property type="entry name" value="zf-RING_2"/>
    <property type="match status" value="1"/>
</dbReference>
<dbReference type="OrthoDB" id="8062037at2759"/>
<keyword evidence="1" id="KW-0479">Metal-binding</keyword>
<keyword evidence="8" id="KW-1185">Reference proteome</keyword>
<evidence type="ECO:0000313" key="8">
    <source>
        <dbReference type="Proteomes" id="UP001165065"/>
    </source>
</evidence>
<feature type="compositionally biased region" description="Polar residues" evidence="5">
    <location>
        <begin position="1"/>
        <end position="19"/>
    </location>
</feature>
<dbReference type="CDD" id="cd16454">
    <property type="entry name" value="RING-H2_PA-TM-RING"/>
    <property type="match status" value="1"/>
</dbReference>
<name>A0A9W7GDQ7_9STRA</name>
<dbReference type="EMBL" id="BRYA01000168">
    <property type="protein sequence ID" value="GMI42275.1"/>
    <property type="molecule type" value="Genomic_DNA"/>
</dbReference>
<feature type="compositionally biased region" description="Pro residues" evidence="5">
    <location>
        <begin position="114"/>
        <end position="123"/>
    </location>
</feature>
<dbReference type="InterPro" id="IPR051834">
    <property type="entry name" value="RING_finger_E3_ligase"/>
</dbReference>
<feature type="compositionally biased region" description="Pro residues" evidence="5">
    <location>
        <begin position="136"/>
        <end position="169"/>
    </location>
</feature>
<feature type="region of interest" description="Disordered" evidence="5">
    <location>
        <begin position="1"/>
        <end position="26"/>
    </location>
</feature>
<keyword evidence="3" id="KW-0862">Zinc</keyword>
<dbReference type="PANTHER" id="PTHR45931:SF3">
    <property type="entry name" value="RING ZINC FINGER-CONTAINING PROTEIN"/>
    <property type="match status" value="1"/>
</dbReference>
<feature type="non-terminal residue" evidence="7">
    <location>
        <position position="488"/>
    </location>
</feature>
<evidence type="ECO:0000256" key="1">
    <source>
        <dbReference type="ARBA" id="ARBA00022723"/>
    </source>
</evidence>
<keyword evidence="2 4" id="KW-0863">Zinc-finger</keyword>
<dbReference type="GO" id="GO:0005634">
    <property type="term" value="C:nucleus"/>
    <property type="evidence" value="ECO:0007669"/>
    <property type="project" value="TreeGrafter"/>
</dbReference>
<feature type="compositionally biased region" description="Low complexity" evidence="5">
    <location>
        <begin position="73"/>
        <end position="97"/>
    </location>
</feature>
<dbReference type="PANTHER" id="PTHR45931">
    <property type="entry name" value="SI:CH211-59O9.10"/>
    <property type="match status" value="1"/>
</dbReference>
<dbReference type="AlphaFoldDB" id="A0A9W7GDQ7"/>
<gene>
    <name evidence="7" type="ORF">TrCOL_g4146</name>
</gene>
<feature type="domain" description="RING-type" evidence="6">
    <location>
        <begin position="421"/>
        <end position="464"/>
    </location>
</feature>
<sequence length="488" mass="53774">GGKRSVSTPVRTNQYNFGETENEVGMRGLHKSVLMRTSSEKDFQGAWFEEESETIKRTSSGLFDSDDEDKRPSSTTSRSSTNSPRASSQRASSASPPTTEQSYPPDLVIDGSSSPPPPSPPSSTSPQSTLVAQPRTPTPPSIPTPLPPSSVSEPPPLSNEPSSPLPPVALSPHLPDSSPSFTNTVLRMHPQSAAAFLRAMSIFGFGGLLFQSHTLFWWCAAMTEKEAELLPGPRDVQKANLVDTILNPPIQTFEAVVRWYWMLAVVLVGLLKLPFRIHTLNSLNKVQTQSSRSTATSILKEILYSWTFTSHKLLGRVGQGLSVVGVLIYLSRQSLDGISEKAVLDVCCANLLVGVLRTLLAIGVLYTHEVRQRRRLQRLRKARQRRGLLEKEMEALRKETYKTMRSSSANPNAGSSRAGVCSICLERFVVGDRLWVLPCDDRHKFHGECIKHWLSKNSSCPLCTRSVRKDDGGVDDDNNRLSERGSLL</sequence>
<dbReference type="GO" id="GO:0006511">
    <property type="term" value="P:ubiquitin-dependent protein catabolic process"/>
    <property type="evidence" value="ECO:0007669"/>
    <property type="project" value="TreeGrafter"/>
</dbReference>
<dbReference type="PROSITE" id="PS50089">
    <property type="entry name" value="ZF_RING_2"/>
    <property type="match status" value="1"/>
</dbReference>
<dbReference type="Proteomes" id="UP001165065">
    <property type="component" value="Unassembled WGS sequence"/>
</dbReference>
<dbReference type="Gene3D" id="3.30.40.10">
    <property type="entry name" value="Zinc/RING finger domain, C3HC4 (zinc finger)"/>
    <property type="match status" value="1"/>
</dbReference>
<dbReference type="InterPro" id="IPR013083">
    <property type="entry name" value="Znf_RING/FYVE/PHD"/>
</dbReference>
<proteinExistence type="predicted"/>
<dbReference type="SUPFAM" id="SSF57850">
    <property type="entry name" value="RING/U-box"/>
    <property type="match status" value="1"/>
</dbReference>
<evidence type="ECO:0000256" key="3">
    <source>
        <dbReference type="ARBA" id="ARBA00022833"/>
    </source>
</evidence>
<comment type="caution">
    <text evidence="7">The sequence shown here is derived from an EMBL/GenBank/DDBJ whole genome shotgun (WGS) entry which is preliminary data.</text>
</comment>
<dbReference type="InterPro" id="IPR001841">
    <property type="entry name" value="Znf_RING"/>
</dbReference>
<evidence type="ECO:0000256" key="5">
    <source>
        <dbReference type="SAM" id="MobiDB-lite"/>
    </source>
</evidence>
<accession>A0A9W7GDQ7</accession>
<evidence type="ECO:0000313" key="7">
    <source>
        <dbReference type="EMBL" id="GMI42275.1"/>
    </source>
</evidence>
<evidence type="ECO:0000256" key="2">
    <source>
        <dbReference type="ARBA" id="ARBA00022771"/>
    </source>
</evidence>
<evidence type="ECO:0000256" key="4">
    <source>
        <dbReference type="PROSITE-ProRule" id="PRU00175"/>
    </source>
</evidence>
<dbReference type="GO" id="GO:0008270">
    <property type="term" value="F:zinc ion binding"/>
    <property type="evidence" value="ECO:0007669"/>
    <property type="project" value="UniProtKB-KW"/>
</dbReference>
<evidence type="ECO:0000259" key="6">
    <source>
        <dbReference type="PROSITE" id="PS50089"/>
    </source>
</evidence>
<organism evidence="7 8">
    <name type="scientific">Triparma columacea</name>
    <dbReference type="NCBI Taxonomy" id="722753"/>
    <lineage>
        <taxon>Eukaryota</taxon>
        <taxon>Sar</taxon>
        <taxon>Stramenopiles</taxon>
        <taxon>Ochrophyta</taxon>
        <taxon>Bolidophyceae</taxon>
        <taxon>Parmales</taxon>
        <taxon>Triparmaceae</taxon>
        <taxon>Triparma</taxon>
    </lineage>
</organism>
<dbReference type="SMART" id="SM00184">
    <property type="entry name" value="RING"/>
    <property type="match status" value="1"/>
</dbReference>
<feature type="region of interest" description="Disordered" evidence="5">
    <location>
        <begin position="38"/>
        <end position="176"/>
    </location>
</feature>
<dbReference type="GO" id="GO:0061630">
    <property type="term" value="F:ubiquitin protein ligase activity"/>
    <property type="evidence" value="ECO:0007669"/>
    <property type="project" value="TreeGrafter"/>
</dbReference>
<reference evidence="8" key="1">
    <citation type="journal article" date="2023" name="Commun. Biol.">
        <title>Genome analysis of Parmales, the sister group of diatoms, reveals the evolutionary specialization of diatoms from phago-mixotrophs to photoautotrophs.</title>
        <authorList>
            <person name="Ban H."/>
            <person name="Sato S."/>
            <person name="Yoshikawa S."/>
            <person name="Yamada K."/>
            <person name="Nakamura Y."/>
            <person name="Ichinomiya M."/>
            <person name="Sato N."/>
            <person name="Blanc-Mathieu R."/>
            <person name="Endo H."/>
            <person name="Kuwata A."/>
            <person name="Ogata H."/>
        </authorList>
    </citation>
    <scope>NUCLEOTIDE SEQUENCE [LARGE SCALE GENOMIC DNA]</scope>
</reference>
<protein>
    <recommendedName>
        <fullName evidence="6">RING-type domain-containing protein</fullName>
    </recommendedName>
</protein>